<evidence type="ECO:0008006" key="3">
    <source>
        <dbReference type="Google" id="ProtNLM"/>
    </source>
</evidence>
<keyword evidence="2" id="KW-1185">Reference proteome</keyword>
<sequence>MSTTPLSPYFSLPFVPSSLVSIPISLSGQALSTSLGNTNDLPFASPCSTNFDPIFSPTFSSSASLAATNIINLVTIKFQYVEDYLMWRTRFTSLLISHDLLKFVDGSFKPPSQFICDSFVNQQPNPNYRSWLRVNQNVRSWIFATLSREVLVDVHLLPTSRDIWCL</sequence>
<proteinExistence type="predicted"/>
<organism evidence="1">
    <name type="scientific">Solanum lycopersicum</name>
    <name type="common">Tomato</name>
    <name type="synonym">Lycopersicon esculentum</name>
    <dbReference type="NCBI Taxonomy" id="4081"/>
    <lineage>
        <taxon>Eukaryota</taxon>
        <taxon>Viridiplantae</taxon>
        <taxon>Streptophyta</taxon>
        <taxon>Embryophyta</taxon>
        <taxon>Tracheophyta</taxon>
        <taxon>Spermatophyta</taxon>
        <taxon>Magnoliopsida</taxon>
        <taxon>eudicotyledons</taxon>
        <taxon>Gunneridae</taxon>
        <taxon>Pentapetalae</taxon>
        <taxon>asterids</taxon>
        <taxon>lamiids</taxon>
        <taxon>Solanales</taxon>
        <taxon>Solanaceae</taxon>
        <taxon>Solanoideae</taxon>
        <taxon>Solaneae</taxon>
        <taxon>Solanum</taxon>
        <taxon>Solanum subgen. Lycopersicon</taxon>
    </lineage>
</organism>
<dbReference type="InParanoid" id="A0A3Q7JKN4"/>
<protein>
    <recommendedName>
        <fullName evidence="3">Retrotransposon Copia-like N-terminal domain-containing protein</fullName>
    </recommendedName>
</protein>
<dbReference type="Proteomes" id="UP000004994">
    <property type="component" value="Chromosome 11"/>
</dbReference>
<evidence type="ECO:0000313" key="2">
    <source>
        <dbReference type="Proteomes" id="UP000004994"/>
    </source>
</evidence>
<dbReference type="EnsemblPlants" id="Solyc11g020340.1.1">
    <property type="protein sequence ID" value="Solyc11g020340.1.1.1"/>
    <property type="gene ID" value="Solyc11g020340.1"/>
</dbReference>
<accession>A0A3Q7JKN4</accession>
<reference evidence="1" key="1">
    <citation type="journal article" date="2012" name="Nature">
        <title>The tomato genome sequence provides insights into fleshy fruit evolution.</title>
        <authorList>
            <consortium name="Tomato Genome Consortium"/>
        </authorList>
    </citation>
    <scope>NUCLEOTIDE SEQUENCE [LARGE SCALE GENOMIC DNA]</scope>
    <source>
        <strain evidence="1">cv. Heinz 1706</strain>
    </source>
</reference>
<dbReference type="PANTHER" id="PTHR47481">
    <property type="match status" value="1"/>
</dbReference>
<dbReference type="Gramene" id="Solyc11g020340.1.1">
    <property type="protein sequence ID" value="Solyc11g020340.1.1.1"/>
    <property type="gene ID" value="Solyc11g020340.1"/>
</dbReference>
<evidence type="ECO:0000313" key="1">
    <source>
        <dbReference type="EnsemblPlants" id="Solyc11g020340.1.1.1"/>
    </source>
</evidence>
<dbReference type="PANTHER" id="PTHR47481:SF14">
    <property type="entry name" value="RETROTRANSPOSON COPIA-LIKE N-TERMINAL DOMAIN-CONTAINING PROTEIN"/>
    <property type="match status" value="1"/>
</dbReference>
<name>A0A3Q7JKN4_SOLLC</name>
<dbReference type="OMA" id="VEDYLMW"/>
<reference evidence="1" key="2">
    <citation type="submission" date="2019-01" db="UniProtKB">
        <authorList>
            <consortium name="EnsemblPlants"/>
        </authorList>
    </citation>
    <scope>IDENTIFICATION</scope>
    <source>
        <strain evidence="1">cv. Heinz 1706</strain>
    </source>
</reference>
<dbReference type="PaxDb" id="4081-Solyc11g020340.1.1"/>
<dbReference type="AlphaFoldDB" id="A0A3Q7JKN4"/>